<feature type="domain" description="Pyridoxamine 5'-phosphate oxidase Alr4036 family FMN-binding" evidence="1">
    <location>
        <begin position="22"/>
        <end position="78"/>
    </location>
</feature>
<protein>
    <recommendedName>
        <fullName evidence="1">Pyridoxamine 5'-phosphate oxidase Alr4036 family FMN-binding domain-containing protein</fullName>
    </recommendedName>
</protein>
<dbReference type="Gene3D" id="2.30.110.10">
    <property type="entry name" value="Electron Transport, Fmn-binding Protein, Chain A"/>
    <property type="match status" value="1"/>
</dbReference>
<dbReference type="AlphaFoldDB" id="D6PKU7"/>
<organism evidence="2">
    <name type="scientific">uncultured organism MedDCM-OCT-S08-C727</name>
    <dbReference type="NCBI Taxonomy" id="743642"/>
    <lineage>
        <taxon>unclassified sequences</taxon>
        <taxon>environmental samples</taxon>
    </lineage>
</organism>
<evidence type="ECO:0000313" key="2">
    <source>
        <dbReference type="EMBL" id="ADD96348.1"/>
    </source>
</evidence>
<accession>D6PKU7</accession>
<reference evidence="2" key="1">
    <citation type="journal article" date="2010" name="ISME J.">
        <title>Metagenome of the Mediterranean deep chlorophyll maximum studied by direct and fosmid library 454 pyrosequencing.</title>
        <authorList>
            <person name="Ghai R."/>
            <person name="Martin-Cuadrado A.B."/>
            <person name="Molto A.G."/>
            <person name="Heredia I.G."/>
            <person name="Cabrera R."/>
            <person name="Martin J."/>
            <person name="Verdu M."/>
            <person name="Deschamps P."/>
            <person name="Moreira D."/>
            <person name="Lopez-Garcia P."/>
            <person name="Mira A."/>
            <person name="Rodriguez-Valera F."/>
        </authorList>
    </citation>
    <scope>NUCLEOTIDE SEQUENCE</scope>
</reference>
<dbReference type="Pfam" id="PF12766">
    <property type="entry name" value="Pyridox_oxase_2"/>
    <property type="match status" value="1"/>
</dbReference>
<name>D6PKU7_9ZZZZ</name>
<dbReference type="GO" id="GO:0010181">
    <property type="term" value="F:FMN binding"/>
    <property type="evidence" value="ECO:0007669"/>
    <property type="project" value="InterPro"/>
</dbReference>
<dbReference type="EMBL" id="GU943134">
    <property type="protein sequence ID" value="ADD96348.1"/>
    <property type="molecule type" value="Genomic_DNA"/>
</dbReference>
<sequence>MKDLETLVNVRENISANLLDGVKNRKSDFRTFTLCTTGEVPSGRTVVLRGYDTKNNLLTFHTNLHAEKIEHLNSNPEVCCVSIVNHQSFK</sequence>
<evidence type="ECO:0000259" key="1">
    <source>
        <dbReference type="Pfam" id="PF12766"/>
    </source>
</evidence>
<dbReference type="InterPro" id="IPR024624">
    <property type="entry name" value="Pyridox_Oxase_Alr4036_FMN-bd"/>
</dbReference>
<dbReference type="InterPro" id="IPR012349">
    <property type="entry name" value="Split_barrel_FMN-bd"/>
</dbReference>
<proteinExistence type="predicted"/>
<dbReference type="SUPFAM" id="SSF50475">
    <property type="entry name" value="FMN-binding split barrel"/>
    <property type="match status" value="1"/>
</dbReference>